<accession>A0A552UJ09</accession>
<dbReference type="Proteomes" id="UP000317894">
    <property type="component" value="Unassembled WGS sequence"/>
</dbReference>
<dbReference type="OrthoDB" id="7388866at2"/>
<reference evidence="1 2" key="1">
    <citation type="submission" date="2019-07" db="EMBL/GenBank/DDBJ databases">
        <title>Novel species isolated from glacier.</title>
        <authorList>
            <person name="Liu Q."/>
            <person name="Xin Y.-H."/>
        </authorList>
    </citation>
    <scope>NUCLEOTIDE SEQUENCE [LARGE SCALE GENOMIC DNA]</scope>
    <source>
        <strain evidence="1 2">LB1R16</strain>
    </source>
</reference>
<dbReference type="EMBL" id="VJWA01000001">
    <property type="protein sequence ID" value="TRW18207.1"/>
    <property type="molecule type" value="Genomic_DNA"/>
</dbReference>
<gene>
    <name evidence="1" type="ORF">FMM06_08935</name>
</gene>
<evidence type="ECO:0000313" key="1">
    <source>
        <dbReference type="EMBL" id="TRW18207.1"/>
    </source>
</evidence>
<proteinExistence type="predicted"/>
<keyword evidence="2" id="KW-1185">Reference proteome</keyword>
<organism evidence="1 2">
    <name type="scientific">Glacieibacterium frigidum</name>
    <dbReference type="NCBI Taxonomy" id="2593303"/>
    <lineage>
        <taxon>Bacteria</taxon>
        <taxon>Pseudomonadati</taxon>
        <taxon>Pseudomonadota</taxon>
        <taxon>Alphaproteobacteria</taxon>
        <taxon>Sphingomonadales</taxon>
        <taxon>Sphingosinicellaceae</taxon>
        <taxon>Glacieibacterium</taxon>
    </lineage>
</organism>
<sequence>MTFDRFVGIDWSGARGHRHPSIVVATAEQGDAAPLIVPPAGRCWSRQEVLDWLRVQQGSPLVGLDAGFGFAAIPGFDGPARALWAAIDRICADDADLGGHAFVAAHRDIFWMGKADGPRAARALFRVTERAYADSKLGQPTSNFVLLGASQVGKATLSAMRLLNHLGWPVWPFDPVPADGPLILEIYAQAFAAMGGVRGKLRTRDALDAVLLRLGSAPMPRDFPETFADHVGDALVSAAGLRAIADDPAWWSPAGLTPAIAATEGWTFGIA</sequence>
<name>A0A552UJ09_9SPHN</name>
<evidence type="ECO:0008006" key="3">
    <source>
        <dbReference type="Google" id="ProtNLM"/>
    </source>
</evidence>
<comment type="caution">
    <text evidence="1">The sequence shown here is derived from an EMBL/GenBank/DDBJ whole genome shotgun (WGS) entry which is preliminary data.</text>
</comment>
<dbReference type="RefSeq" id="WP_144236900.1">
    <property type="nucleotide sequence ID" value="NZ_VJWA01000001.1"/>
</dbReference>
<dbReference type="AlphaFoldDB" id="A0A552UJ09"/>
<evidence type="ECO:0000313" key="2">
    <source>
        <dbReference type="Proteomes" id="UP000317894"/>
    </source>
</evidence>
<protein>
    <recommendedName>
        <fullName evidence="3">DUF429 domain-containing protein</fullName>
    </recommendedName>
</protein>